<organism evidence="1 2">
    <name type="scientific">Aspergillus pseudoustus</name>
    <dbReference type="NCBI Taxonomy" id="1810923"/>
    <lineage>
        <taxon>Eukaryota</taxon>
        <taxon>Fungi</taxon>
        <taxon>Dikarya</taxon>
        <taxon>Ascomycota</taxon>
        <taxon>Pezizomycotina</taxon>
        <taxon>Eurotiomycetes</taxon>
        <taxon>Eurotiomycetidae</taxon>
        <taxon>Eurotiales</taxon>
        <taxon>Aspergillaceae</taxon>
        <taxon>Aspergillus</taxon>
        <taxon>Aspergillus subgen. Nidulantes</taxon>
    </lineage>
</organism>
<sequence>MPTSARVGGLGSSFVLFQSLIAGEFQALREGISAKFGGSGNNPGPSRPACDDCPPRAIPGQHEETCCVTRTWSSPRRSNRCSLDNFLSRLKFPIYVIALPPRAL</sequence>
<dbReference type="EMBL" id="JBFXLU010000187">
    <property type="protein sequence ID" value="KAL2836010.1"/>
    <property type="molecule type" value="Genomic_DNA"/>
</dbReference>
<gene>
    <name evidence="1" type="ORF">BJY01DRAFT_222670</name>
</gene>
<accession>A0ABR4J7L1</accession>
<dbReference type="Proteomes" id="UP001610446">
    <property type="component" value="Unassembled WGS sequence"/>
</dbReference>
<evidence type="ECO:0000313" key="1">
    <source>
        <dbReference type="EMBL" id="KAL2836010.1"/>
    </source>
</evidence>
<comment type="caution">
    <text evidence="1">The sequence shown here is derived from an EMBL/GenBank/DDBJ whole genome shotgun (WGS) entry which is preliminary data.</text>
</comment>
<keyword evidence="2" id="KW-1185">Reference proteome</keyword>
<proteinExistence type="predicted"/>
<evidence type="ECO:0000313" key="2">
    <source>
        <dbReference type="Proteomes" id="UP001610446"/>
    </source>
</evidence>
<protein>
    <submittedName>
        <fullName evidence="1">Uncharacterized protein</fullName>
    </submittedName>
</protein>
<name>A0ABR4J7L1_9EURO</name>
<reference evidence="1 2" key="1">
    <citation type="submission" date="2024-07" db="EMBL/GenBank/DDBJ databases">
        <title>Section-level genome sequencing and comparative genomics of Aspergillus sections Usti and Cavernicolus.</title>
        <authorList>
            <consortium name="Lawrence Berkeley National Laboratory"/>
            <person name="Nybo J.L."/>
            <person name="Vesth T.C."/>
            <person name="Theobald S."/>
            <person name="Frisvad J.C."/>
            <person name="Larsen T.O."/>
            <person name="Kjaerboelling I."/>
            <person name="Rothschild-Mancinelli K."/>
            <person name="Lyhne E.K."/>
            <person name="Kogle M.E."/>
            <person name="Barry K."/>
            <person name="Clum A."/>
            <person name="Na H."/>
            <person name="Ledsgaard L."/>
            <person name="Lin J."/>
            <person name="Lipzen A."/>
            <person name="Kuo A."/>
            <person name="Riley R."/>
            <person name="Mondo S."/>
            <person name="Labutti K."/>
            <person name="Haridas S."/>
            <person name="Pangalinan J."/>
            <person name="Salamov A.A."/>
            <person name="Simmons B.A."/>
            <person name="Magnuson J.K."/>
            <person name="Chen J."/>
            <person name="Drula E."/>
            <person name="Henrissat B."/>
            <person name="Wiebenga A."/>
            <person name="Lubbers R.J."/>
            <person name="Gomes A.C."/>
            <person name="Makela M.R."/>
            <person name="Stajich J."/>
            <person name="Grigoriev I.V."/>
            <person name="Mortensen U.H."/>
            <person name="De Vries R.P."/>
            <person name="Baker S.E."/>
            <person name="Andersen M.R."/>
        </authorList>
    </citation>
    <scope>NUCLEOTIDE SEQUENCE [LARGE SCALE GENOMIC DNA]</scope>
    <source>
        <strain evidence="1 2">CBS 123904</strain>
    </source>
</reference>